<evidence type="ECO:0000256" key="1">
    <source>
        <dbReference type="SAM" id="Phobius"/>
    </source>
</evidence>
<reference evidence="2 3" key="1">
    <citation type="submission" date="2016-10" db="EMBL/GenBank/DDBJ databases">
        <authorList>
            <person name="de Groot N.N."/>
        </authorList>
    </citation>
    <scope>NUCLEOTIDE SEQUENCE [LARGE SCALE GENOMIC DNA]</scope>
    <source>
        <strain evidence="2 3">DSM 43941</strain>
    </source>
</reference>
<dbReference type="Proteomes" id="UP000198688">
    <property type="component" value="Chromosome I"/>
</dbReference>
<dbReference type="RefSeq" id="WP_092545360.1">
    <property type="nucleotide sequence ID" value="NZ_BOMJ01000001.1"/>
</dbReference>
<gene>
    <name evidence="2" type="ORF">SAMN04489716_3185</name>
</gene>
<dbReference type="EMBL" id="LT629758">
    <property type="protein sequence ID" value="SDT29741.1"/>
    <property type="molecule type" value="Genomic_DNA"/>
</dbReference>
<keyword evidence="1" id="KW-0812">Transmembrane</keyword>
<protein>
    <submittedName>
        <fullName evidence="2">Uncharacterized protein</fullName>
    </submittedName>
</protein>
<feature type="transmembrane region" description="Helical" evidence="1">
    <location>
        <begin position="39"/>
        <end position="56"/>
    </location>
</feature>
<feature type="transmembrane region" description="Helical" evidence="1">
    <location>
        <begin position="6"/>
        <end position="27"/>
    </location>
</feature>
<proteinExistence type="predicted"/>
<keyword evidence="1" id="KW-1133">Transmembrane helix</keyword>
<accession>A0A1H1Z7H9</accession>
<dbReference type="OrthoDB" id="3298615at2"/>
<dbReference type="AlphaFoldDB" id="A0A1H1Z7H9"/>
<evidence type="ECO:0000313" key="2">
    <source>
        <dbReference type="EMBL" id="SDT29741.1"/>
    </source>
</evidence>
<name>A0A1H1Z7H9_9ACTN</name>
<evidence type="ECO:0000313" key="3">
    <source>
        <dbReference type="Proteomes" id="UP000198688"/>
    </source>
</evidence>
<dbReference type="STRING" id="113562.SAMN04489716_3185"/>
<keyword evidence="3" id="KW-1185">Reference proteome</keyword>
<organism evidence="2 3">
    <name type="scientific">Actinoplanes derwentensis</name>
    <dbReference type="NCBI Taxonomy" id="113562"/>
    <lineage>
        <taxon>Bacteria</taxon>
        <taxon>Bacillati</taxon>
        <taxon>Actinomycetota</taxon>
        <taxon>Actinomycetes</taxon>
        <taxon>Micromonosporales</taxon>
        <taxon>Micromonosporaceae</taxon>
        <taxon>Actinoplanes</taxon>
    </lineage>
</organism>
<keyword evidence="1" id="KW-0472">Membrane</keyword>
<sequence>MRLAGFVSWAAFSLVVSYLFFVADAGFRRLGEQYPGQRSGGLLLLLVLPLLIYLANRVAAAHSLRRHVTRSGWASADPGGREWPWAAMTAGGTVQIGQTWEFETDGLPVTAGEIRWRGGALHGAVSRPEGKGIFVVLRLPRAAPSMALHMPYEFVGDAPVLTRPALREAYLGQRIPPWTVRDRELFTVTGERRPIRPAMVQDAVRRTLLVAGLLELVPGGLVPDGLVAGESGAGDGGG</sequence>